<keyword evidence="1" id="KW-1133">Transmembrane helix</keyword>
<protein>
    <submittedName>
        <fullName evidence="3">Regulator of G-protein signaling 1-like</fullName>
    </submittedName>
</protein>
<feature type="transmembrane region" description="Helical" evidence="1">
    <location>
        <begin position="44"/>
        <end position="62"/>
    </location>
</feature>
<organism evidence="2 3">
    <name type="scientific">Cucurbita moschata</name>
    <name type="common">Winter crookneck squash</name>
    <name type="synonym">Cucurbita pepo var. moschata</name>
    <dbReference type="NCBI Taxonomy" id="3662"/>
    <lineage>
        <taxon>Eukaryota</taxon>
        <taxon>Viridiplantae</taxon>
        <taxon>Streptophyta</taxon>
        <taxon>Embryophyta</taxon>
        <taxon>Tracheophyta</taxon>
        <taxon>Spermatophyta</taxon>
        <taxon>Magnoliopsida</taxon>
        <taxon>eudicotyledons</taxon>
        <taxon>Gunneridae</taxon>
        <taxon>Pentapetalae</taxon>
        <taxon>rosids</taxon>
        <taxon>fabids</taxon>
        <taxon>Cucurbitales</taxon>
        <taxon>Cucurbitaceae</taxon>
        <taxon>Cucurbiteae</taxon>
        <taxon>Cucurbita</taxon>
    </lineage>
</organism>
<dbReference type="Proteomes" id="UP000504609">
    <property type="component" value="Unplaced"/>
</dbReference>
<dbReference type="GeneID" id="111449618"/>
<reference evidence="3" key="1">
    <citation type="submission" date="2025-08" db="UniProtKB">
        <authorList>
            <consortium name="RefSeq"/>
        </authorList>
    </citation>
    <scope>IDENTIFICATION</scope>
    <source>
        <tissue evidence="3">Young leaves</tissue>
    </source>
</reference>
<gene>
    <name evidence="3" type="primary">LOC111449618</name>
</gene>
<evidence type="ECO:0000313" key="3">
    <source>
        <dbReference type="RefSeq" id="XP_022945364.1"/>
    </source>
</evidence>
<name>A0A6J1G0T4_CUCMO</name>
<keyword evidence="1" id="KW-0812">Transmembrane</keyword>
<dbReference type="RefSeq" id="XP_022945364.1">
    <property type="nucleotide sequence ID" value="XM_023089596.1"/>
</dbReference>
<dbReference type="KEGG" id="cmos:111449618"/>
<evidence type="ECO:0000313" key="2">
    <source>
        <dbReference type="Proteomes" id="UP000504609"/>
    </source>
</evidence>
<accession>A0A6J1G0T4</accession>
<evidence type="ECO:0000256" key="1">
    <source>
        <dbReference type="SAM" id="Phobius"/>
    </source>
</evidence>
<proteinExistence type="predicted"/>
<dbReference type="AlphaFoldDB" id="A0A6J1G0T4"/>
<keyword evidence="2" id="KW-1185">Reference proteome</keyword>
<keyword evidence="1" id="KW-0472">Membrane</keyword>
<sequence>MQNGALCRRRWLPQRSHRDRFCCTLYGFISVSFLKFKRQRRRSCYIWAVWAEGPLGFGLLLSSRKTQTFQLYDIFVSYQCQDASE</sequence>